<gene>
    <name evidence="3" type="ORF">EBH_0025610</name>
</gene>
<keyword evidence="2" id="KW-0732">Signal</keyword>
<evidence type="ECO:0000256" key="1">
    <source>
        <dbReference type="SAM" id="MobiDB-lite"/>
    </source>
</evidence>
<keyword evidence="4" id="KW-1185">Reference proteome</keyword>
<feature type="compositionally biased region" description="Low complexity" evidence="1">
    <location>
        <begin position="19"/>
        <end position="31"/>
    </location>
</feature>
<feature type="signal peptide" evidence="2">
    <location>
        <begin position="1"/>
        <end position="18"/>
    </location>
</feature>
<sequence length="526" mass="56878">MRNLIACAVIFAAAPVNAGGGAAENAPNGWPSAGPLTNEVGIQTPPRKPLDGFSLAGRPNDSSSPESIANVQQLGAEDIAVLQPRLPSGPPTEQIQQEGGQSELEAPRSVSSGPQREKKLWEDGPTIVSLGLFVVMMAFITKAFSSRLASKGGAEASPAERPQAQEGSVRPESEATSAEELQRDMETPPAEDSGIEGVTELLDSISDMVSSFRRALLRAEVWANRAESVLLSSRTEERDFHGMQSASSALTQKMSSIAHSLAENAGPVCNGLESLTGDIRKAKTGEEAWEVAGRLRQMLRALESIGDSSTADFHKVVKLTVILTSEARVLLDIYPDVLVLANNMSEPLAVSATGHNQETSVANLRKLVDAVSVKEALQQAKLKKILQRSLSDPQFAHLFHLLWKSQEQQGGMSATLKSLAQAQRSLEEGKLPFDRLNIEADAKMLNAIKAKQVALGEEMKMELDTCVFRALEKLEAGRVLLERGTDARWKKNAHPLVGLARTIRKHISAVEVSLSKWEENSRNQHM</sequence>
<feature type="chain" id="PRO_5004672507" evidence="2">
    <location>
        <begin position="19"/>
        <end position="526"/>
    </location>
</feature>
<evidence type="ECO:0000313" key="3">
    <source>
        <dbReference type="EMBL" id="CDJ49352.1"/>
    </source>
</evidence>
<dbReference type="AlphaFoldDB" id="U6LG29"/>
<protein>
    <submittedName>
        <fullName evidence="3">Uncharacterized protein</fullName>
    </submittedName>
</protein>
<feature type="region of interest" description="Disordered" evidence="1">
    <location>
        <begin position="153"/>
        <end position="195"/>
    </location>
</feature>
<feature type="compositionally biased region" description="Polar residues" evidence="1">
    <location>
        <begin position="91"/>
        <end position="100"/>
    </location>
</feature>
<dbReference type="Proteomes" id="UP000030750">
    <property type="component" value="Unassembled WGS sequence"/>
</dbReference>
<evidence type="ECO:0000256" key="2">
    <source>
        <dbReference type="SAM" id="SignalP"/>
    </source>
</evidence>
<feature type="region of interest" description="Disordered" evidence="1">
    <location>
        <begin position="19"/>
        <end position="68"/>
    </location>
</feature>
<organism evidence="3 4">
    <name type="scientific">Eimeria brunetti</name>
    <dbReference type="NCBI Taxonomy" id="51314"/>
    <lineage>
        <taxon>Eukaryota</taxon>
        <taxon>Sar</taxon>
        <taxon>Alveolata</taxon>
        <taxon>Apicomplexa</taxon>
        <taxon>Conoidasida</taxon>
        <taxon>Coccidia</taxon>
        <taxon>Eucoccidiorida</taxon>
        <taxon>Eimeriorina</taxon>
        <taxon>Eimeriidae</taxon>
        <taxon>Eimeria</taxon>
    </lineage>
</organism>
<dbReference type="VEuPathDB" id="ToxoDB:EBH_0025610"/>
<evidence type="ECO:0000313" key="4">
    <source>
        <dbReference type="Proteomes" id="UP000030750"/>
    </source>
</evidence>
<feature type="region of interest" description="Disordered" evidence="1">
    <location>
        <begin position="83"/>
        <end position="118"/>
    </location>
</feature>
<dbReference type="OrthoDB" id="347876at2759"/>
<reference evidence="3" key="1">
    <citation type="submission" date="2013-10" db="EMBL/GenBank/DDBJ databases">
        <title>Genomic analysis of the causative agents of coccidiosis in chickens.</title>
        <authorList>
            <person name="Reid A.J."/>
            <person name="Blake D."/>
            <person name="Billington K."/>
            <person name="Browne H."/>
            <person name="Dunn M."/>
            <person name="Hung S."/>
            <person name="Kawahara F."/>
            <person name="Miranda-Saavedra D."/>
            <person name="Mourier T."/>
            <person name="Nagra H."/>
            <person name="Otto T.D."/>
            <person name="Rawlings N."/>
            <person name="Sanchez A."/>
            <person name="Sanders M."/>
            <person name="Subramaniam C."/>
            <person name="Tay Y."/>
            <person name="Dear P."/>
            <person name="Doerig C."/>
            <person name="Gruber A."/>
            <person name="Parkinson J."/>
            <person name="Shirley M."/>
            <person name="Wan K.L."/>
            <person name="Berriman M."/>
            <person name="Tomley F."/>
            <person name="Pain A."/>
        </authorList>
    </citation>
    <scope>NUCLEOTIDE SEQUENCE [LARGE SCALE GENOMIC DNA]</scope>
    <source>
        <strain evidence="3">Houghton</strain>
    </source>
</reference>
<dbReference type="EMBL" id="HG711629">
    <property type="protein sequence ID" value="CDJ49352.1"/>
    <property type="molecule type" value="Genomic_DNA"/>
</dbReference>
<proteinExistence type="predicted"/>
<accession>U6LG29</accession>
<name>U6LG29_9EIME</name>
<reference evidence="3" key="2">
    <citation type="submission" date="2013-10" db="EMBL/GenBank/DDBJ databases">
        <authorList>
            <person name="Aslett M."/>
        </authorList>
    </citation>
    <scope>NUCLEOTIDE SEQUENCE [LARGE SCALE GENOMIC DNA]</scope>
    <source>
        <strain evidence="3">Houghton</strain>
    </source>
</reference>